<dbReference type="InterPro" id="IPR044946">
    <property type="entry name" value="Restrct_endonuc_typeI_TRD_sf"/>
</dbReference>
<dbReference type="STRING" id="512763.DC20_05755"/>
<dbReference type="RefSeq" id="WP_062542952.1">
    <property type="nucleotide sequence ID" value="NZ_CP012643.1"/>
</dbReference>
<dbReference type="PANTHER" id="PTHR30408">
    <property type="entry name" value="TYPE-1 RESTRICTION ENZYME ECOKI SPECIFICITY PROTEIN"/>
    <property type="match status" value="1"/>
</dbReference>
<evidence type="ECO:0000259" key="4">
    <source>
        <dbReference type="Pfam" id="PF01420"/>
    </source>
</evidence>
<dbReference type="GO" id="GO:0003677">
    <property type="term" value="F:DNA binding"/>
    <property type="evidence" value="ECO:0007669"/>
    <property type="project" value="UniProtKB-KW"/>
</dbReference>
<sequence length="393" mass="45470">MITENLKLEDLVTFQRGFDITVKDQIEGNIPVISSGGISSYHNEYRVEGPGVVIGRKGTLGTVHFVEGNFWPHDTTLWVKDYKGNDPKFIYYYLKTLQLERFDAGASNPTLNRNHIHKLKVQVPKFKFRSKIASILSAYDELIENNNQRIAILEQMTEENYNEWFVRFRFPNHDNTPIWDGLPEGWMTLDLQDVFSFISRGVTPEYADGSGIFAINQKVNKGRFLDKQHLKELDQSLIISREKFAHYGDILLNSLGEGTLGRVHFYTDQNERYPVDQHMSILRSKTKSMAFFIYMFLQSPLGQGKLDLMKVGGTNMTMINISDLRKFKVVVPHQTIIDSFYQINKTSIELKQNLINKNEILQEAQDLLLPRLISGKFSVEHLVKEEEEHLQLF</sequence>
<dbReference type="AlphaFoldDB" id="A0A0P0CAK6"/>
<dbReference type="Gene3D" id="3.90.220.20">
    <property type="entry name" value="DNA methylase specificity domains"/>
    <property type="match status" value="2"/>
</dbReference>
<comment type="similarity">
    <text evidence="1">Belongs to the type-I restriction system S methylase family.</text>
</comment>
<evidence type="ECO:0000313" key="6">
    <source>
        <dbReference type="Proteomes" id="UP000061382"/>
    </source>
</evidence>
<name>A0A0P0CAK6_9BACT</name>
<dbReference type="Proteomes" id="UP000061382">
    <property type="component" value="Chromosome"/>
</dbReference>
<evidence type="ECO:0000313" key="5">
    <source>
        <dbReference type="EMBL" id="ALI98563.1"/>
    </source>
</evidence>
<organism evidence="5 6">
    <name type="scientific">Rufibacter tibetensis</name>
    <dbReference type="NCBI Taxonomy" id="512763"/>
    <lineage>
        <taxon>Bacteria</taxon>
        <taxon>Pseudomonadati</taxon>
        <taxon>Bacteroidota</taxon>
        <taxon>Cytophagia</taxon>
        <taxon>Cytophagales</taxon>
        <taxon>Hymenobacteraceae</taxon>
        <taxon>Rufibacter</taxon>
    </lineage>
</organism>
<dbReference type="GO" id="GO:0009307">
    <property type="term" value="P:DNA restriction-modification system"/>
    <property type="evidence" value="ECO:0007669"/>
    <property type="project" value="UniProtKB-KW"/>
</dbReference>
<proteinExistence type="inferred from homology"/>
<feature type="domain" description="Type I restriction modification DNA specificity" evidence="4">
    <location>
        <begin position="183"/>
        <end position="356"/>
    </location>
</feature>
<dbReference type="PANTHER" id="PTHR30408:SF12">
    <property type="entry name" value="TYPE I RESTRICTION ENZYME MJAVIII SPECIFICITY SUBUNIT"/>
    <property type="match status" value="1"/>
</dbReference>
<keyword evidence="3" id="KW-0238">DNA-binding</keyword>
<dbReference type="CDD" id="cd17267">
    <property type="entry name" value="RMtype1_S_EcoAO83I-TRD1-CR1_like"/>
    <property type="match status" value="1"/>
</dbReference>
<dbReference type="PATRIC" id="fig|512763.3.peg.1274"/>
<accession>A0A0P0CAK6</accession>
<dbReference type="Pfam" id="PF01420">
    <property type="entry name" value="Methylase_S"/>
    <property type="match status" value="2"/>
</dbReference>
<dbReference type="EMBL" id="CP012643">
    <property type="protein sequence ID" value="ALI98563.1"/>
    <property type="molecule type" value="Genomic_DNA"/>
</dbReference>
<evidence type="ECO:0000256" key="1">
    <source>
        <dbReference type="ARBA" id="ARBA00010923"/>
    </source>
</evidence>
<dbReference type="KEGG" id="rti:DC20_05755"/>
<dbReference type="InterPro" id="IPR052021">
    <property type="entry name" value="Type-I_RS_S_subunit"/>
</dbReference>
<dbReference type="REBASE" id="128022">
    <property type="entry name" value="S.Rti1351ORF5750P"/>
</dbReference>
<dbReference type="OrthoDB" id="825893at2"/>
<evidence type="ECO:0000256" key="2">
    <source>
        <dbReference type="ARBA" id="ARBA00022747"/>
    </source>
</evidence>
<feature type="domain" description="Type I restriction modification DNA specificity" evidence="4">
    <location>
        <begin position="4"/>
        <end position="155"/>
    </location>
</feature>
<keyword evidence="6" id="KW-1185">Reference proteome</keyword>
<reference evidence="5" key="1">
    <citation type="submission" date="2015-08" db="EMBL/GenBank/DDBJ databases">
        <title>Complete genome sequence of Rufibacter tibetensis strain 1351t, a radiation-resistant bacterium from tibet plateau.</title>
        <authorList>
            <person name="Dai J."/>
        </authorList>
    </citation>
    <scope>NUCLEOTIDE SEQUENCE [LARGE SCALE GENOMIC DNA]</scope>
    <source>
        <strain evidence="5">1351</strain>
    </source>
</reference>
<protein>
    <recommendedName>
        <fullName evidence="4">Type I restriction modification DNA specificity domain-containing protein</fullName>
    </recommendedName>
</protein>
<gene>
    <name evidence="5" type="ORF">DC20_05755</name>
</gene>
<evidence type="ECO:0000256" key="3">
    <source>
        <dbReference type="ARBA" id="ARBA00023125"/>
    </source>
</evidence>
<dbReference type="InterPro" id="IPR000055">
    <property type="entry name" value="Restrct_endonuc_typeI_TRD"/>
</dbReference>
<dbReference type="SUPFAM" id="SSF116734">
    <property type="entry name" value="DNA methylase specificity domain"/>
    <property type="match status" value="2"/>
</dbReference>
<keyword evidence="2" id="KW-0680">Restriction system</keyword>